<dbReference type="EMBL" id="BGKA01000205">
    <property type="protein sequence ID" value="GBH19328.1"/>
    <property type="molecule type" value="Genomic_DNA"/>
</dbReference>
<organism evidence="1 2">
    <name type="scientific">Pseudomonas syringae pv. actinidiae</name>
    <dbReference type="NCBI Taxonomy" id="103796"/>
    <lineage>
        <taxon>Bacteria</taxon>
        <taxon>Pseudomonadati</taxon>
        <taxon>Pseudomonadota</taxon>
        <taxon>Gammaproteobacteria</taxon>
        <taxon>Pseudomonadales</taxon>
        <taxon>Pseudomonadaceae</taxon>
        <taxon>Pseudomonas</taxon>
        <taxon>Pseudomonas syringae</taxon>
    </lineage>
</organism>
<name>A0AAN4QAD1_PSESF</name>
<dbReference type="AlphaFoldDB" id="A0AAN4QAD1"/>
<proteinExistence type="predicted"/>
<reference evidence="1 2" key="1">
    <citation type="submission" date="2018-04" db="EMBL/GenBank/DDBJ databases">
        <title>Draft genome sequence of Pseudomonas syringae pv. actinidiae biovar 3 strains isolated from kiwifruit in Kagawa prefecture.</title>
        <authorList>
            <person name="Tabuchi M."/>
            <person name="Saito M."/>
            <person name="Fujiwara S."/>
            <person name="Sasa N."/>
            <person name="Akimitsu K."/>
            <person name="Gomi K."/>
            <person name="Konishi-Sugita S."/>
            <person name="Hamano K."/>
            <person name="Kataoka I."/>
        </authorList>
    </citation>
    <scope>NUCLEOTIDE SEQUENCE [LARGE SCALE GENOMIC DNA]</scope>
    <source>
        <strain evidence="1 2">MAFF212211</strain>
    </source>
</reference>
<sequence length="80" mass="7956">MVVTVGDDHRVFAGSVFQAAAVVADHFFGDVIFVADRCVTAFAAVRTALAASAAVAGGVVGARAVAGVAVDGFLDDSVDD</sequence>
<evidence type="ECO:0000313" key="2">
    <source>
        <dbReference type="Proteomes" id="UP000248291"/>
    </source>
</evidence>
<evidence type="ECO:0000313" key="1">
    <source>
        <dbReference type="EMBL" id="GBH19328.1"/>
    </source>
</evidence>
<gene>
    <name evidence="1" type="ORF">KPSA3_05337</name>
</gene>
<comment type="caution">
    <text evidence="1">The sequence shown here is derived from an EMBL/GenBank/DDBJ whole genome shotgun (WGS) entry which is preliminary data.</text>
</comment>
<dbReference type="Proteomes" id="UP000248291">
    <property type="component" value="Unassembled WGS sequence"/>
</dbReference>
<protein>
    <submittedName>
        <fullName evidence="1">Uncharacterized protein</fullName>
    </submittedName>
</protein>
<accession>A0AAN4QAD1</accession>